<gene>
    <name evidence="2" type="ORF">WG66_17151</name>
</gene>
<dbReference type="EMBL" id="LATX01002391">
    <property type="protein sequence ID" value="KTB30241.1"/>
    <property type="molecule type" value="Genomic_DNA"/>
</dbReference>
<feature type="compositionally biased region" description="Basic and acidic residues" evidence="1">
    <location>
        <begin position="28"/>
        <end position="43"/>
    </location>
</feature>
<dbReference type="Proteomes" id="UP000054988">
    <property type="component" value="Unassembled WGS sequence"/>
</dbReference>
<name>A0A0W0F1S9_MONRR</name>
<protein>
    <submittedName>
        <fullName evidence="2">Uncharacterized protein</fullName>
    </submittedName>
</protein>
<organism evidence="2 3">
    <name type="scientific">Moniliophthora roreri</name>
    <name type="common">Frosty pod rot fungus</name>
    <name type="synonym">Monilia roreri</name>
    <dbReference type="NCBI Taxonomy" id="221103"/>
    <lineage>
        <taxon>Eukaryota</taxon>
        <taxon>Fungi</taxon>
        <taxon>Dikarya</taxon>
        <taxon>Basidiomycota</taxon>
        <taxon>Agaricomycotina</taxon>
        <taxon>Agaricomycetes</taxon>
        <taxon>Agaricomycetidae</taxon>
        <taxon>Agaricales</taxon>
        <taxon>Marasmiineae</taxon>
        <taxon>Marasmiaceae</taxon>
        <taxon>Moniliophthora</taxon>
    </lineage>
</organism>
<sequence length="102" mass="11709">MTPQGIEEADINIDEVQIINKFSAAEMEELRNDPDMEEEKVSDNNDSLSNDYSDFDNHDSTCFSSPLLPPYTILDPRPEEPSRSQEDEEENEVDSTEQVRLK</sequence>
<feature type="compositionally biased region" description="Acidic residues" evidence="1">
    <location>
        <begin position="86"/>
        <end position="95"/>
    </location>
</feature>
<feature type="region of interest" description="Disordered" evidence="1">
    <location>
        <begin position="27"/>
        <end position="102"/>
    </location>
</feature>
<evidence type="ECO:0000256" key="1">
    <source>
        <dbReference type="SAM" id="MobiDB-lite"/>
    </source>
</evidence>
<comment type="caution">
    <text evidence="2">The sequence shown here is derived from an EMBL/GenBank/DDBJ whole genome shotgun (WGS) entry which is preliminary data.</text>
</comment>
<reference evidence="2 3" key="1">
    <citation type="submission" date="2015-12" db="EMBL/GenBank/DDBJ databases">
        <title>Draft genome sequence of Moniliophthora roreri, the causal agent of frosty pod rot of cacao.</title>
        <authorList>
            <person name="Aime M.C."/>
            <person name="Diaz-Valderrama J.R."/>
            <person name="Kijpornyongpan T."/>
            <person name="Phillips-Mora W."/>
        </authorList>
    </citation>
    <scope>NUCLEOTIDE SEQUENCE [LARGE SCALE GENOMIC DNA]</scope>
    <source>
        <strain evidence="2 3">MCA 2952</strain>
    </source>
</reference>
<dbReference type="AlphaFoldDB" id="A0A0W0F1S9"/>
<evidence type="ECO:0000313" key="3">
    <source>
        <dbReference type="Proteomes" id="UP000054988"/>
    </source>
</evidence>
<feature type="compositionally biased region" description="Basic and acidic residues" evidence="1">
    <location>
        <begin position="76"/>
        <end position="85"/>
    </location>
</feature>
<evidence type="ECO:0000313" key="2">
    <source>
        <dbReference type="EMBL" id="KTB30241.1"/>
    </source>
</evidence>
<accession>A0A0W0F1S9</accession>
<proteinExistence type="predicted"/>